<organism evidence="2">
    <name type="scientific">Anguilla anguilla</name>
    <name type="common">European freshwater eel</name>
    <name type="synonym">Muraena anguilla</name>
    <dbReference type="NCBI Taxonomy" id="7936"/>
    <lineage>
        <taxon>Eukaryota</taxon>
        <taxon>Metazoa</taxon>
        <taxon>Chordata</taxon>
        <taxon>Craniata</taxon>
        <taxon>Vertebrata</taxon>
        <taxon>Euteleostomi</taxon>
        <taxon>Actinopterygii</taxon>
        <taxon>Neopterygii</taxon>
        <taxon>Teleostei</taxon>
        <taxon>Anguilliformes</taxon>
        <taxon>Anguillidae</taxon>
        <taxon>Anguilla</taxon>
    </lineage>
</organism>
<dbReference type="AlphaFoldDB" id="A0A0E9REP4"/>
<accession>A0A0E9REP4</accession>
<protein>
    <submittedName>
        <fullName evidence="2">Uncharacterized protein</fullName>
    </submittedName>
</protein>
<keyword evidence="1" id="KW-0812">Transmembrane</keyword>
<proteinExistence type="predicted"/>
<keyword evidence="1" id="KW-0472">Membrane</keyword>
<reference evidence="2" key="2">
    <citation type="journal article" date="2015" name="Fish Shellfish Immunol.">
        <title>Early steps in the European eel (Anguilla anguilla)-Vibrio vulnificus interaction in the gills: Role of the RtxA13 toxin.</title>
        <authorList>
            <person name="Callol A."/>
            <person name="Pajuelo D."/>
            <person name="Ebbesson L."/>
            <person name="Teles M."/>
            <person name="MacKenzie S."/>
            <person name="Amaro C."/>
        </authorList>
    </citation>
    <scope>NUCLEOTIDE SEQUENCE</scope>
</reference>
<keyword evidence="1" id="KW-1133">Transmembrane helix</keyword>
<evidence type="ECO:0000313" key="2">
    <source>
        <dbReference type="EMBL" id="JAH27252.1"/>
    </source>
</evidence>
<reference evidence="2" key="1">
    <citation type="submission" date="2014-11" db="EMBL/GenBank/DDBJ databases">
        <authorList>
            <person name="Amaro Gonzalez C."/>
        </authorList>
    </citation>
    <scope>NUCLEOTIDE SEQUENCE</scope>
</reference>
<sequence length="36" mass="4157">MPVSVKILLFHWLFIPSVTFFSAFLTYPALNLLKCV</sequence>
<dbReference type="EMBL" id="GBXM01081325">
    <property type="protein sequence ID" value="JAH27252.1"/>
    <property type="molecule type" value="Transcribed_RNA"/>
</dbReference>
<feature type="transmembrane region" description="Helical" evidence="1">
    <location>
        <begin position="7"/>
        <end position="30"/>
    </location>
</feature>
<evidence type="ECO:0000256" key="1">
    <source>
        <dbReference type="SAM" id="Phobius"/>
    </source>
</evidence>
<name>A0A0E9REP4_ANGAN</name>